<dbReference type="SUPFAM" id="SSF53756">
    <property type="entry name" value="UDP-Glycosyltransferase/glycogen phosphorylase"/>
    <property type="match status" value="1"/>
</dbReference>
<dbReference type="InterPro" id="IPR055259">
    <property type="entry name" value="YkvP/CgeB_Glyco_trans-like"/>
</dbReference>
<accession>A0A1M6UM18</accession>
<evidence type="ECO:0000313" key="3">
    <source>
        <dbReference type="Proteomes" id="UP000184263"/>
    </source>
</evidence>
<dbReference type="AlphaFoldDB" id="A0A1M6UM18"/>
<proteinExistence type="predicted"/>
<reference evidence="2 3" key="1">
    <citation type="submission" date="2016-11" db="EMBL/GenBank/DDBJ databases">
        <authorList>
            <person name="Jaros S."/>
            <person name="Januszkiewicz K."/>
            <person name="Wedrychowicz H."/>
        </authorList>
    </citation>
    <scope>NUCLEOTIDE SEQUENCE [LARGE SCALE GENOMIC DNA]</scope>
    <source>
        <strain evidence="2 3">HD4</strain>
    </source>
</reference>
<name>A0A1M6UM18_SELRU</name>
<dbReference type="Proteomes" id="UP000184263">
    <property type="component" value="Unassembled WGS sequence"/>
</dbReference>
<gene>
    <name evidence="2" type="ORF">SAMN05216582_11333</name>
</gene>
<dbReference type="GO" id="GO:0016740">
    <property type="term" value="F:transferase activity"/>
    <property type="evidence" value="ECO:0007669"/>
    <property type="project" value="UniProtKB-KW"/>
</dbReference>
<evidence type="ECO:0000259" key="1">
    <source>
        <dbReference type="Pfam" id="PF13524"/>
    </source>
</evidence>
<dbReference type="EMBL" id="FRBC01000013">
    <property type="protein sequence ID" value="SHK70158.1"/>
    <property type="molecule type" value="Genomic_DNA"/>
</dbReference>
<feature type="domain" description="Spore protein YkvP/CgeB glycosyl transferase-like" evidence="1">
    <location>
        <begin position="249"/>
        <end position="394"/>
    </location>
</feature>
<evidence type="ECO:0000313" key="2">
    <source>
        <dbReference type="EMBL" id="SHK70158.1"/>
    </source>
</evidence>
<sequence length="410" mass="46155">MNVNILVWLGNKDMHPAIYPNMQSLAAGIADMGHNVITCNTAEPEEIRAALSLLRENQIIDLSIGVNAMGMHIKYSDDQIVDVYADLDVPHISILLDEPFNPYCNGYADAARYHIVTYLDRTDKEYFSRMDLSVDKYKMFMPLGGTVSGLSLEELLERKKQSSYEVVFSAGAFGDIRQGPEWEKFGVLPSHYMLNMLEDIVYLLQNEPLSVVAAADKVLAARGMAEDNYFQAAAYYFPAILCYIKGWRRRKLVAELLRNGIALDIFGDGWEVADLPHGAKLHGAIAYEGMLQVMAEAKVVVNDEAVFNDGAHDRVFTAMLNGAVVVSEYSAYLAEEFVQNRDIFMFGWQDIGEQLQVIPHLLSDDGYREGIVCSAYGRTINRHTWRHRAERLLEAAELTKFSRDMRAGKI</sequence>
<dbReference type="Pfam" id="PF13524">
    <property type="entry name" value="Glyco_trans_1_2"/>
    <property type="match status" value="1"/>
</dbReference>
<keyword evidence="2" id="KW-0808">Transferase</keyword>
<protein>
    <submittedName>
        <fullName evidence="2">Glycosyl transferases group 1</fullName>
    </submittedName>
</protein>
<dbReference type="OrthoDB" id="5756516at2"/>
<organism evidence="2 3">
    <name type="scientific">Selenomonas ruminantium</name>
    <dbReference type="NCBI Taxonomy" id="971"/>
    <lineage>
        <taxon>Bacteria</taxon>
        <taxon>Bacillati</taxon>
        <taxon>Bacillota</taxon>
        <taxon>Negativicutes</taxon>
        <taxon>Selenomonadales</taxon>
        <taxon>Selenomonadaceae</taxon>
        <taxon>Selenomonas</taxon>
    </lineage>
</organism>